<proteinExistence type="predicted"/>
<keyword evidence="1" id="KW-0547">Nucleotide-binding</keyword>
<dbReference type="PANTHER" id="PTHR44329">
    <property type="entry name" value="SERINE/THREONINE-PROTEIN KINASE TNNI3K-RELATED"/>
    <property type="match status" value="1"/>
</dbReference>
<reference evidence="4 5" key="1">
    <citation type="journal article" date="2021" name="Sci. Rep.">
        <title>Genome sequencing of the multicellular alga Astrephomene provides insights into convergent evolution of germ-soma differentiation.</title>
        <authorList>
            <person name="Yamashita S."/>
            <person name="Yamamoto K."/>
            <person name="Matsuzaki R."/>
            <person name="Suzuki S."/>
            <person name="Yamaguchi H."/>
            <person name="Hirooka S."/>
            <person name="Minakuchi Y."/>
            <person name="Miyagishima S."/>
            <person name="Kawachi M."/>
            <person name="Toyoda A."/>
            <person name="Nozaki H."/>
        </authorList>
    </citation>
    <scope>NUCLEOTIDE SEQUENCE [LARGE SCALE GENOMIC DNA]</scope>
    <source>
        <strain evidence="4 5">NIES-4017</strain>
    </source>
</reference>
<feature type="binding site" evidence="1">
    <location>
        <position position="50"/>
    </location>
    <ligand>
        <name>ATP</name>
        <dbReference type="ChEBI" id="CHEBI:30616"/>
    </ligand>
</feature>
<gene>
    <name evidence="4" type="ORF">Agub_g13174</name>
</gene>
<dbReference type="InterPro" id="IPR051681">
    <property type="entry name" value="Ser/Thr_Kinases-Pseudokinases"/>
</dbReference>
<sequence>MEILARRPGGLPAPLETLKIGRTLGKGGFAVVKNGTLKTDDGTLLQVAVKILHPEYSDEYRQELRLFKEEAELVLQLDHRNIITAYGLLKLPPKFPGLDGNYTKPAHALVLELMAGGSLAGLMIKQLVAGTTPKYTFSQALGWSLDVARALQYLHTGGRDGFPRLHRDVKLENVLLTAGMCTAKLADFGLQRAVASQQEQPTMMVRRSQRPSAPAARSVPTGPSRLAPDATKRPAHPQQQPATTLRPSGQASGPGNPGPPCGTQPTDNNTPSARHTARTNPADAQHTGPLFFTVSNKGLTPLVHLNSPCAPRDPSAAAAAAAASLATQGPGSSSPGDDSAAALERLRGGLDLDLDVTRRSASMSQLEWQQPGSKQAPHQHPLAATAPGGQVSAGPVCKPQPSSCKALLAPSRPNSSGGRTSATQLRGRVVAGGGMAATRPSPLGPSVARVRQDSVSDAAPRLSSASLTRLGGGGGGSSSVGGGAAVPAVSVTDRGPLAGGGAAAALVRGSSFGVSISPRGRASGDEAATAALAARDGISKAPVLLMDSLPGDAQLSATAAATATDTTCSCPVSSPMDGRPSATSARDVMLGEMLLQPQEGRMPSPTATTSSLAARPASARRPAGQVASGPAGGGAVSCISDQPLRLVLPDVVSADQGYMRAEDCGVGGLILPGSAKHVDSRSTTAEQEGEEEMDVDPVVEAMRSVAAWREASMASVGAADPGEAPGSRPAEAEAKRQVSMPNSCSGGAGAGAKDVPPQFNRNSCFADIAGGDGGGGAEGRGSSVLEAAAPMQLAELLQMRIGATNVSVRSVRNSGSGVAGSRPSTSQRMAAIAAAVRASAAGAEDAAGAAARERPSGMRSAGVKKVPAAEFEEVFSLTGRTGSLIYLAPEAYKNEPYNDKVDVYSLAVLMYELFGRTSLTHTHISTKLPAFSRMIHDANEFAERVAAGYRPPRPRQMDKLPLALWELIEAGWHQDPVQRPDMDAVVETLEELVEPLAAADAHSGAACGCVIS</sequence>
<name>A0AAD3HR92_9CHLO</name>
<evidence type="ECO:0000259" key="3">
    <source>
        <dbReference type="PROSITE" id="PS50011"/>
    </source>
</evidence>
<feature type="compositionally biased region" description="Low complexity" evidence="2">
    <location>
        <begin position="210"/>
        <end position="220"/>
    </location>
</feature>
<feature type="region of interest" description="Disordered" evidence="2">
    <location>
        <begin position="196"/>
        <end position="289"/>
    </location>
</feature>
<dbReference type="InterPro" id="IPR011009">
    <property type="entry name" value="Kinase-like_dom_sf"/>
</dbReference>
<accession>A0AAD3HR92</accession>
<evidence type="ECO:0000313" key="4">
    <source>
        <dbReference type="EMBL" id="GFR50884.1"/>
    </source>
</evidence>
<feature type="compositionally biased region" description="Polar residues" evidence="2">
    <location>
        <begin position="361"/>
        <end position="373"/>
    </location>
</feature>
<dbReference type="GO" id="GO:0005524">
    <property type="term" value="F:ATP binding"/>
    <property type="evidence" value="ECO:0007669"/>
    <property type="project" value="UniProtKB-UniRule"/>
</dbReference>
<dbReference type="AlphaFoldDB" id="A0AAD3HR92"/>
<feature type="region of interest" description="Disordered" evidence="2">
    <location>
        <begin position="320"/>
        <end position="340"/>
    </location>
</feature>
<dbReference type="Gene3D" id="1.10.510.10">
    <property type="entry name" value="Transferase(Phosphotransferase) domain 1"/>
    <property type="match status" value="2"/>
</dbReference>
<evidence type="ECO:0000256" key="2">
    <source>
        <dbReference type="SAM" id="MobiDB-lite"/>
    </source>
</evidence>
<dbReference type="InterPro" id="IPR000719">
    <property type="entry name" value="Prot_kinase_dom"/>
</dbReference>
<feature type="compositionally biased region" description="Polar residues" evidence="2">
    <location>
        <begin position="237"/>
        <end position="253"/>
    </location>
</feature>
<evidence type="ECO:0000313" key="5">
    <source>
        <dbReference type="Proteomes" id="UP001054857"/>
    </source>
</evidence>
<dbReference type="InterPro" id="IPR017441">
    <property type="entry name" value="Protein_kinase_ATP_BS"/>
</dbReference>
<feature type="domain" description="Protein kinase" evidence="3">
    <location>
        <begin position="18"/>
        <end position="383"/>
    </location>
</feature>
<feature type="region of interest" description="Disordered" evidence="2">
    <location>
        <begin position="452"/>
        <end position="478"/>
    </location>
</feature>
<protein>
    <recommendedName>
        <fullName evidence="3">Protein kinase domain-containing protein</fullName>
    </recommendedName>
</protein>
<dbReference type="PROSITE" id="PS50011">
    <property type="entry name" value="PROTEIN_KINASE_DOM"/>
    <property type="match status" value="1"/>
</dbReference>
<dbReference type="InterPro" id="IPR001245">
    <property type="entry name" value="Ser-Thr/Tyr_kinase_cat_dom"/>
</dbReference>
<dbReference type="EMBL" id="BMAR01000042">
    <property type="protein sequence ID" value="GFR50884.1"/>
    <property type="molecule type" value="Genomic_DNA"/>
</dbReference>
<dbReference type="Pfam" id="PF07714">
    <property type="entry name" value="PK_Tyr_Ser-Thr"/>
    <property type="match status" value="2"/>
</dbReference>
<dbReference type="SUPFAM" id="SSF56112">
    <property type="entry name" value="Protein kinase-like (PK-like)"/>
    <property type="match status" value="1"/>
</dbReference>
<dbReference type="PANTHER" id="PTHR44329:SF289">
    <property type="entry name" value="SERINE_THREONINE-PROTEIN KINASE VIK"/>
    <property type="match status" value="1"/>
</dbReference>
<keyword evidence="1" id="KW-0067">ATP-binding</keyword>
<comment type="caution">
    <text evidence="4">The sequence shown here is derived from an EMBL/GenBank/DDBJ whole genome shotgun (WGS) entry which is preliminary data.</text>
</comment>
<feature type="compositionally biased region" description="Polar residues" evidence="2">
    <location>
        <begin position="263"/>
        <end position="273"/>
    </location>
</feature>
<feature type="region of interest" description="Disordered" evidence="2">
    <location>
        <begin position="598"/>
        <end position="631"/>
    </location>
</feature>
<dbReference type="Proteomes" id="UP001054857">
    <property type="component" value="Unassembled WGS sequence"/>
</dbReference>
<evidence type="ECO:0000256" key="1">
    <source>
        <dbReference type="PROSITE-ProRule" id="PRU10141"/>
    </source>
</evidence>
<feature type="compositionally biased region" description="Low complexity" evidence="2">
    <location>
        <begin position="603"/>
        <end position="629"/>
    </location>
</feature>
<organism evidence="4 5">
    <name type="scientific">Astrephomene gubernaculifera</name>
    <dbReference type="NCBI Taxonomy" id="47775"/>
    <lineage>
        <taxon>Eukaryota</taxon>
        <taxon>Viridiplantae</taxon>
        <taxon>Chlorophyta</taxon>
        <taxon>core chlorophytes</taxon>
        <taxon>Chlorophyceae</taxon>
        <taxon>CS clade</taxon>
        <taxon>Chlamydomonadales</taxon>
        <taxon>Astrephomenaceae</taxon>
        <taxon>Astrephomene</taxon>
    </lineage>
</organism>
<feature type="region of interest" description="Disordered" evidence="2">
    <location>
        <begin position="714"/>
        <end position="756"/>
    </location>
</feature>
<dbReference type="PROSITE" id="PS00107">
    <property type="entry name" value="PROTEIN_KINASE_ATP"/>
    <property type="match status" value="1"/>
</dbReference>
<dbReference type="SMART" id="SM00220">
    <property type="entry name" value="S_TKc"/>
    <property type="match status" value="1"/>
</dbReference>
<keyword evidence="5" id="KW-1185">Reference proteome</keyword>
<dbReference type="GO" id="GO:0004674">
    <property type="term" value="F:protein serine/threonine kinase activity"/>
    <property type="evidence" value="ECO:0007669"/>
    <property type="project" value="TreeGrafter"/>
</dbReference>
<feature type="region of interest" description="Disordered" evidence="2">
    <location>
        <begin position="361"/>
        <end position="397"/>
    </location>
</feature>